<feature type="binding site" evidence="2">
    <location>
        <position position="72"/>
    </location>
    <ligand>
        <name>Mg(2+)</name>
        <dbReference type="ChEBI" id="CHEBI:18420"/>
        <label>4</label>
    </ligand>
</feature>
<protein>
    <recommendedName>
        <fullName evidence="2">Thiamine-monophosphate kinase</fullName>
        <shortName evidence="2">TMP kinase</shortName>
        <shortName evidence="2">Thiamine-phosphate kinase</shortName>
        <ecNumber evidence="2">2.7.4.16</ecNumber>
    </recommendedName>
</protein>
<feature type="binding site" evidence="2">
    <location>
        <position position="72"/>
    </location>
    <ligand>
        <name>Mg(2+)</name>
        <dbReference type="ChEBI" id="CHEBI:18420"/>
        <label>2</label>
    </ligand>
</feature>
<feature type="binding site" evidence="2">
    <location>
        <position position="125"/>
    </location>
    <ligand>
        <name>Mg(2+)</name>
        <dbReference type="ChEBI" id="CHEBI:18420"/>
        <label>1</label>
    </ligand>
</feature>
<dbReference type="EMBL" id="SJPQ01000001">
    <property type="protein sequence ID" value="TWT90502.1"/>
    <property type="molecule type" value="Genomic_DNA"/>
</dbReference>
<evidence type="ECO:0000313" key="5">
    <source>
        <dbReference type="EMBL" id="TWT90502.1"/>
    </source>
</evidence>
<feature type="binding site" evidence="2">
    <location>
        <position position="43"/>
    </location>
    <ligand>
        <name>Mg(2+)</name>
        <dbReference type="ChEBI" id="CHEBI:18420"/>
        <label>2</label>
    </ligand>
</feature>
<keyword evidence="2 5" id="KW-0808">Transferase</keyword>
<keyword evidence="2 5" id="KW-0418">Kinase</keyword>
<feature type="binding site" evidence="2">
    <location>
        <position position="41"/>
    </location>
    <ligand>
        <name>Mg(2+)</name>
        <dbReference type="ChEBI" id="CHEBI:18420"/>
        <label>4</label>
    </ligand>
</feature>
<dbReference type="GO" id="GO:0009030">
    <property type="term" value="F:thiamine-phosphate kinase activity"/>
    <property type="evidence" value="ECO:0007669"/>
    <property type="project" value="UniProtKB-UniRule"/>
</dbReference>
<dbReference type="OrthoDB" id="9802811at2"/>
<dbReference type="Gene3D" id="3.90.650.10">
    <property type="entry name" value="PurM-like C-terminal domain"/>
    <property type="match status" value="1"/>
</dbReference>
<dbReference type="Pfam" id="PF00586">
    <property type="entry name" value="AIRS"/>
    <property type="match status" value="1"/>
</dbReference>
<keyword evidence="2" id="KW-0460">Magnesium</keyword>
<dbReference type="Pfam" id="PF02769">
    <property type="entry name" value="AIRS_C"/>
    <property type="match status" value="1"/>
</dbReference>
<comment type="caution">
    <text evidence="2">Lacks conserved residue(s) required for the propagation of feature annotation.</text>
</comment>
<evidence type="ECO:0000313" key="6">
    <source>
        <dbReference type="Proteomes" id="UP000315440"/>
    </source>
</evidence>
<dbReference type="InterPro" id="IPR010918">
    <property type="entry name" value="PurM-like_C_dom"/>
</dbReference>
<accession>A0A5C5ZSI0</accession>
<dbReference type="Proteomes" id="UP000315440">
    <property type="component" value="Unassembled WGS sequence"/>
</dbReference>
<evidence type="ECO:0000259" key="3">
    <source>
        <dbReference type="Pfam" id="PF00586"/>
    </source>
</evidence>
<comment type="pathway">
    <text evidence="2">Cofactor biosynthesis; thiamine diphosphate biosynthesis; thiamine diphosphate from thiamine phosphate: step 1/1.</text>
</comment>
<keyword evidence="2" id="KW-0067">ATP-binding</keyword>
<dbReference type="InterPro" id="IPR036676">
    <property type="entry name" value="PurM-like_C_sf"/>
</dbReference>
<dbReference type="GO" id="GO:0000287">
    <property type="term" value="F:magnesium ion binding"/>
    <property type="evidence" value="ECO:0007669"/>
    <property type="project" value="UniProtKB-UniRule"/>
</dbReference>
<dbReference type="PIRSF" id="PIRSF005303">
    <property type="entry name" value="Thiam_monoph_kin"/>
    <property type="match status" value="1"/>
</dbReference>
<feature type="binding site" evidence="2">
    <location>
        <position position="26"/>
    </location>
    <ligand>
        <name>Mg(2+)</name>
        <dbReference type="ChEBI" id="CHEBI:18420"/>
        <label>3</label>
    </ligand>
</feature>
<comment type="miscellaneous">
    <text evidence="2">Reaction mechanism of ThiL seems to utilize a direct, inline transfer of the gamma-phosphate of ATP to TMP rather than a phosphorylated enzyme intermediate.</text>
</comment>
<dbReference type="PANTHER" id="PTHR30270:SF0">
    <property type="entry name" value="THIAMINE-MONOPHOSPHATE KINASE"/>
    <property type="match status" value="1"/>
</dbReference>
<dbReference type="SUPFAM" id="SSF56042">
    <property type="entry name" value="PurM C-terminal domain-like"/>
    <property type="match status" value="1"/>
</dbReference>
<comment type="catalytic activity">
    <reaction evidence="2">
        <text>thiamine phosphate + ATP = thiamine diphosphate + ADP</text>
        <dbReference type="Rhea" id="RHEA:15913"/>
        <dbReference type="ChEBI" id="CHEBI:30616"/>
        <dbReference type="ChEBI" id="CHEBI:37575"/>
        <dbReference type="ChEBI" id="CHEBI:58937"/>
        <dbReference type="ChEBI" id="CHEBI:456216"/>
        <dbReference type="EC" id="2.7.4.16"/>
    </reaction>
</comment>
<comment type="function">
    <text evidence="2">Catalyzes the ATP-dependent phosphorylation of thiamine-monophosphate (TMP) to form thiamine-pyrophosphate (TPP), the active form of vitamin B1.</text>
</comment>
<sequence length="309" mass="32073">MELEFVRWLTKRLPPHPRLRIGPGDDAALLELAAGEGVVVTADLLIDGVHFLASETALERIGHKCLAVNLSDLAAMAARPLAAVVSLALPRDGVSGIGPRETAAQLIEGMLPLCERLEVCIAGGDTNVHAGPLVVAVTALGESTPHGVLRRDGAKPGDALLVTGSLGGSLLGKHLDFTPRCEEALRLADSYTLHAGMDLSDGLSMDLPRLAAASGVGAVVEAAAIPMSDDAHEAAARSGRTPIDHALGDGEDFELLLAVVADEAERMLAEAPLACGLTRIGEVVAERGIFLQGAEGKRTPLEAAGYEHR</sequence>
<feature type="domain" description="PurM-like C-terminal" evidence="4">
    <location>
        <begin position="171"/>
        <end position="291"/>
    </location>
</feature>
<feature type="binding site" evidence="2">
    <location>
        <position position="72"/>
    </location>
    <ligand>
        <name>Mg(2+)</name>
        <dbReference type="ChEBI" id="CHEBI:18420"/>
        <label>3</label>
    </ligand>
</feature>
<dbReference type="CDD" id="cd02194">
    <property type="entry name" value="ThiL"/>
    <property type="match status" value="1"/>
</dbReference>
<dbReference type="GO" id="GO:0009229">
    <property type="term" value="P:thiamine diphosphate biosynthetic process"/>
    <property type="evidence" value="ECO:0007669"/>
    <property type="project" value="UniProtKB-UniRule"/>
</dbReference>
<dbReference type="SUPFAM" id="SSF55326">
    <property type="entry name" value="PurM N-terminal domain-like"/>
    <property type="match status" value="1"/>
</dbReference>
<proteinExistence type="inferred from homology"/>
<dbReference type="InterPro" id="IPR016188">
    <property type="entry name" value="PurM-like_N"/>
</dbReference>
<feature type="binding site" evidence="2">
    <location>
        <position position="200"/>
    </location>
    <ligand>
        <name>ATP</name>
        <dbReference type="ChEBI" id="CHEBI:30616"/>
    </ligand>
</feature>
<feature type="domain" description="PurM-like N-terminal" evidence="3">
    <location>
        <begin position="24"/>
        <end position="142"/>
    </location>
</feature>
<dbReference type="UniPathway" id="UPA00060">
    <property type="reaction ID" value="UER00142"/>
</dbReference>
<dbReference type="InterPro" id="IPR036921">
    <property type="entry name" value="PurM-like_N_sf"/>
</dbReference>
<keyword evidence="6" id="KW-1185">Reference proteome</keyword>
<evidence type="ECO:0000256" key="1">
    <source>
        <dbReference type="ARBA" id="ARBA00022977"/>
    </source>
</evidence>
<dbReference type="GO" id="GO:0005524">
    <property type="term" value="F:ATP binding"/>
    <property type="evidence" value="ECO:0007669"/>
    <property type="project" value="UniProtKB-UniRule"/>
</dbReference>
<keyword evidence="2" id="KW-0479">Metal-binding</keyword>
<evidence type="ECO:0000256" key="2">
    <source>
        <dbReference type="HAMAP-Rule" id="MF_02128"/>
    </source>
</evidence>
<comment type="caution">
    <text evidence="5">The sequence shown here is derived from an EMBL/GenBank/DDBJ whole genome shotgun (WGS) entry which is preliminary data.</text>
</comment>
<evidence type="ECO:0000259" key="4">
    <source>
        <dbReference type="Pfam" id="PF02769"/>
    </source>
</evidence>
<dbReference type="AlphaFoldDB" id="A0A5C5ZSI0"/>
<feature type="binding site" evidence="2">
    <location>
        <position position="306"/>
    </location>
    <ligand>
        <name>substrate</name>
    </ligand>
</feature>
<comment type="similarity">
    <text evidence="2">Belongs to the thiamine-monophosphate kinase family.</text>
</comment>
<feature type="binding site" evidence="2">
    <location>
        <position position="43"/>
    </location>
    <ligand>
        <name>Mg(2+)</name>
        <dbReference type="ChEBI" id="CHEBI:18420"/>
        <label>1</label>
    </ligand>
</feature>
<feature type="binding site" evidence="2">
    <location>
        <position position="50"/>
    </location>
    <ligand>
        <name>substrate</name>
    </ligand>
</feature>
<dbReference type="InterPro" id="IPR006283">
    <property type="entry name" value="ThiL-like"/>
</dbReference>
<keyword evidence="1 2" id="KW-0784">Thiamine biosynthesis</keyword>
<reference evidence="5 6" key="1">
    <citation type="submission" date="2019-02" db="EMBL/GenBank/DDBJ databases">
        <title>Deep-cultivation of Planctomycetes and their phenomic and genomic characterization uncovers novel biology.</title>
        <authorList>
            <person name="Wiegand S."/>
            <person name="Jogler M."/>
            <person name="Boedeker C."/>
            <person name="Pinto D."/>
            <person name="Vollmers J."/>
            <person name="Rivas-Marin E."/>
            <person name="Kohn T."/>
            <person name="Peeters S.H."/>
            <person name="Heuer A."/>
            <person name="Rast P."/>
            <person name="Oberbeckmann S."/>
            <person name="Bunk B."/>
            <person name="Jeske O."/>
            <person name="Meyerdierks A."/>
            <person name="Storesund J.E."/>
            <person name="Kallscheuer N."/>
            <person name="Luecker S."/>
            <person name="Lage O.M."/>
            <person name="Pohl T."/>
            <person name="Merkel B.J."/>
            <person name="Hornburger P."/>
            <person name="Mueller R.-W."/>
            <person name="Bruemmer F."/>
            <person name="Labrenz M."/>
            <person name="Spormann A.M."/>
            <person name="Op Den Camp H."/>
            <person name="Overmann J."/>
            <person name="Amann R."/>
            <person name="Jetten M.S.M."/>
            <person name="Mascher T."/>
            <person name="Medema M.H."/>
            <person name="Devos D.P."/>
            <person name="Kaster A.-K."/>
            <person name="Ovreas L."/>
            <person name="Rohde M."/>
            <person name="Galperin M.Y."/>
            <person name="Jogler C."/>
        </authorList>
    </citation>
    <scope>NUCLEOTIDE SEQUENCE [LARGE SCALE GENOMIC DNA]</scope>
    <source>
        <strain evidence="5 6">Mal64</strain>
    </source>
</reference>
<dbReference type="EC" id="2.7.4.16" evidence="2"/>
<dbReference type="Gene3D" id="3.30.1330.10">
    <property type="entry name" value="PurM-like, N-terminal domain"/>
    <property type="match status" value="1"/>
</dbReference>
<feature type="binding site" evidence="2">
    <location>
        <begin position="124"/>
        <end position="125"/>
    </location>
    <ligand>
        <name>ATP</name>
        <dbReference type="ChEBI" id="CHEBI:30616"/>
    </ligand>
</feature>
<dbReference type="GO" id="GO:0009228">
    <property type="term" value="P:thiamine biosynthetic process"/>
    <property type="evidence" value="ECO:0007669"/>
    <property type="project" value="UniProtKB-KW"/>
</dbReference>
<feature type="binding site" evidence="2">
    <location>
        <position position="26"/>
    </location>
    <ligand>
        <name>Mg(2+)</name>
        <dbReference type="ChEBI" id="CHEBI:18420"/>
        <label>4</label>
    </ligand>
</feature>
<dbReference type="HAMAP" id="MF_02128">
    <property type="entry name" value="TMP_kinase"/>
    <property type="match status" value="1"/>
</dbReference>
<organism evidence="5 6">
    <name type="scientific">Pseudobythopirellula maris</name>
    <dbReference type="NCBI Taxonomy" id="2527991"/>
    <lineage>
        <taxon>Bacteria</taxon>
        <taxon>Pseudomonadati</taxon>
        <taxon>Planctomycetota</taxon>
        <taxon>Planctomycetia</taxon>
        <taxon>Pirellulales</taxon>
        <taxon>Lacipirellulaceae</taxon>
        <taxon>Pseudobythopirellula</taxon>
    </lineage>
</organism>
<dbReference type="PANTHER" id="PTHR30270">
    <property type="entry name" value="THIAMINE-MONOPHOSPHATE KINASE"/>
    <property type="match status" value="1"/>
</dbReference>
<feature type="binding site" evidence="2">
    <location>
        <position position="151"/>
    </location>
    <ligand>
        <name>ATP</name>
        <dbReference type="ChEBI" id="CHEBI:30616"/>
    </ligand>
</feature>
<keyword evidence="2" id="KW-0547">Nucleotide-binding</keyword>
<feature type="binding site" evidence="2">
    <location>
        <position position="201"/>
    </location>
    <ligand>
        <name>Mg(2+)</name>
        <dbReference type="ChEBI" id="CHEBI:18420"/>
        <label>5</label>
    </ligand>
</feature>
<name>A0A5C5ZSI0_9BACT</name>
<feature type="binding site" evidence="2">
    <location>
        <position position="251"/>
    </location>
    <ligand>
        <name>substrate</name>
    </ligand>
</feature>
<dbReference type="RefSeq" id="WP_146397439.1">
    <property type="nucleotide sequence ID" value="NZ_SJPQ01000001.1"/>
</dbReference>
<gene>
    <name evidence="2 5" type="primary">thiL</name>
    <name evidence="5" type="ORF">Mal64_08930</name>
</gene>
<feature type="binding site" evidence="2">
    <location>
        <position position="198"/>
    </location>
    <ligand>
        <name>Mg(2+)</name>
        <dbReference type="ChEBI" id="CHEBI:18420"/>
        <label>3</label>
    </ligand>
</feature>